<dbReference type="InterPro" id="IPR006620">
    <property type="entry name" value="Pro_4_hyd_alph"/>
</dbReference>
<dbReference type="GO" id="GO:0005506">
    <property type="term" value="F:iron ion binding"/>
    <property type="evidence" value="ECO:0007669"/>
    <property type="project" value="UniProtKB-UniRule"/>
</dbReference>
<evidence type="ECO:0000256" key="5">
    <source>
        <dbReference type="ARBA" id="ARBA00023002"/>
    </source>
</evidence>
<dbReference type="GO" id="GO:0006974">
    <property type="term" value="P:DNA damage response"/>
    <property type="evidence" value="ECO:0007669"/>
    <property type="project" value="TreeGrafter"/>
</dbReference>
<dbReference type="KEGG" id="daer:H9K75_09130"/>
<dbReference type="HAMAP" id="MF_00657">
    <property type="entry name" value="Hydroxyl_YbiX"/>
    <property type="match status" value="1"/>
</dbReference>
<dbReference type="Pfam" id="PF18331">
    <property type="entry name" value="PKHD_C"/>
    <property type="match status" value="1"/>
</dbReference>
<keyword evidence="3 7" id="KW-0847">Vitamin C</keyword>
<dbReference type="InterPro" id="IPR044862">
    <property type="entry name" value="Pro_4_hyd_alph_FE2OG_OXY"/>
</dbReference>
<dbReference type="GO" id="GO:0016706">
    <property type="term" value="F:2-oxoglutarate-dependent dioxygenase activity"/>
    <property type="evidence" value="ECO:0007669"/>
    <property type="project" value="UniProtKB-UniRule"/>
</dbReference>
<dbReference type="PANTHER" id="PTHR41536:SF1">
    <property type="entry name" value="PKHD-TYPE HYDROXYLASE YBIX"/>
    <property type="match status" value="1"/>
</dbReference>
<accession>A0A7H0GNX4</accession>
<feature type="binding site" evidence="7">
    <location>
        <position position="172"/>
    </location>
    <ligand>
        <name>2-oxoglutarate</name>
        <dbReference type="ChEBI" id="CHEBI:16810"/>
    </ligand>
</feature>
<feature type="binding site" evidence="7">
    <location>
        <position position="96"/>
    </location>
    <ligand>
        <name>Fe cation</name>
        <dbReference type="ChEBI" id="CHEBI:24875"/>
    </ligand>
</feature>
<evidence type="ECO:0000256" key="4">
    <source>
        <dbReference type="ARBA" id="ARBA00022964"/>
    </source>
</evidence>
<dbReference type="RefSeq" id="WP_187725530.1">
    <property type="nucleotide sequence ID" value="NZ_CP060783.1"/>
</dbReference>
<comment type="cofactor">
    <cofactor evidence="7">
        <name>Fe(2+)</name>
        <dbReference type="ChEBI" id="CHEBI:29033"/>
    </cofactor>
    <text evidence="7">Binds 1 Fe(2+) ion per subunit.</text>
</comment>
<feature type="binding site" evidence="7">
    <location>
        <position position="98"/>
    </location>
    <ligand>
        <name>Fe cation</name>
        <dbReference type="ChEBI" id="CHEBI:24875"/>
    </ligand>
</feature>
<comment type="cofactor">
    <cofactor evidence="1 7">
        <name>L-ascorbate</name>
        <dbReference type="ChEBI" id="CHEBI:38290"/>
    </cofactor>
</comment>
<keyword evidence="2 7" id="KW-0479">Metal-binding</keyword>
<dbReference type="AlphaFoldDB" id="A0A7H0GNX4"/>
<name>A0A7H0GNX4_9BURK</name>
<dbReference type="NCBIfam" id="NF003975">
    <property type="entry name" value="PRK05467.1-4"/>
    <property type="match status" value="1"/>
</dbReference>
<evidence type="ECO:0000313" key="9">
    <source>
        <dbReference type="EMBL" id="QNP49990.1"/>
    </source>
</evidence>
<organism evidence="9 10">
    <name type="scientific">Diaphorobacter aerolatus</name>
    <dbReference type="NCBI Taxonomy" id="1288495"/>
    <lineage>
        <taxon>Bacteria</taxon>
        <taxon>Pseudomonadati</taxon>
        <taxon>Pseudomonadota</taxon>
        <taxon>Betaproteobacteria</taxon>
        <taxon>Burkholderiales</taxon>
        <taxon>Comamonadaceae</taxon>
        <taxon>Diaphorobacter</taxon>
    </lineage>
</organism>
<evidence type="ECO:0000256" key="2">
    <source>
        <dbReference type="ARBA" id="ARBA00022723"/>
    </source>
</evidence>
<keyword evidence="10" id="KW-1185">Reference proteome</keyword>
<feature type="domain" description="Fe2OG dioxygenase" evidence="8">
    <location>
        <begin position="78"/>
        <end position="181"/>
    </location>
</feature>
<dbReference type="Gene3D" id="2.60.120.620">
    <property type="entry name" value="q2cbj1_9rhob like domain"/>
    <property type="match status" value="1"/>
</dbReference>
<dbReference type="PANTHER" id="PTHR41536">
    <property type="entry name" value="PKHD-TYPE HYDROXYLASE YBIX"/>
    <property type="match status" value="1"/>
</dbReference>
<evidence type="ECO:0000256" key="7">
    <source>
        <dbReference type="HAMAP-Rule" id="MF_00657"/>
    </source>
</evidence>
<keyword evidence="4 7" id="KW-0223">Dioxygenase</keyword>
<dbReference type="NCBIfam" id="NF003974">
    <property type="entry name" value="PRK05467.1-3"/>
    <property type="match status" value="1"/>
</dbReference>
<dbReference type="Gene3D" id="4.10.860.20">
    <property type="entry name" value="Rabenosyn, Rab binding domain"/>
    <property type="match status" value="1"/>
</dbReference>
<protein>
    <submittedName>
        <fullName evidence="9">Fe2+-dependent dioxygenase</fullName>
    </submittedName>
</protein>
<dbReference type="InterPro" id="IPR041097">
    <property type="entry name" value="PKHD_C"/>
</dbReference>
<dbReference type="SMART" id="SM00702">
    <property type="entry name" value="P4Hc"/>
    <property type="match status" value="1"/>
</dbReference>
<dbReference type="SUPFAM" id="SSF51197">
    <property type="entry name" value="Clavaminate synthase-like"/>
    <property type="match status" value="1"/>
</dbReference>
<reference evidence="9 10" key="1">
    <citation type="submission" date="2020-08" db="EMBL/GenBank/DDBJ databases">
        <title>Genome sequence of Diaphorobacter aerolatus KACC 16536T.</title>
        <authorList>
            <person name="Hyun D.-W."/>
            <person name="Bae J.-W."/>
        </authorList>
    </citation>
    <scope>NUCLEOTIDE SEQUENCE [LARGE SCALE GENOMIC DNA]</scope>
    <source>
        <strain evidence="9 10">KACC 16536</strain>
    </source>
</reference>
<dbReference type="EMBL" id="CP060783">
    <property type="protein sequence ID" value="QNP49990.1"/>
    <property type="molecule type" value="Genomic_DNA"/>
</dbReference>
<dbReference type="InterPro" id="IPR005123">
    <property type="entry name" value="Oxoglu/Fe-dep_dioxygenase_dom"/>
</dbReference>
<evidence type="ECO:0000256" key="1">
    <source>
        <dbReference type="ARBA" id="ARBA00001961"/>
    </source>
</evidence>
<keyword evidence="6 7" id="KW-0408">Iron</keyword>
<dbReference type="GO" id="GO:0031418">
    <property type="term" value="F:L-ascorbic acid binding"/>
    <property type="evidence" value="ECO:0007669"/>
    <property type="project" value="UniProtKB-KW"/>
</dbReference>
<evidence type="ECO:0000313" key="10">
    <source>
        <dbReference type="Proteomes" id="UP000516028"/>
    </source>
</evidence>
<dbReference type="GO" id="GO:0006879">
    <property type="term" value="P:intracellular iron ion homeostasis"/>
    <property type="evidence" value="ECO:0007669"/>
    <property type="project" value="TreeGrafter"/>
</dbReference>
<evidence type="ECO:0000256" key="3">
    <source>
        <dbReference type="ARBA" id="ARBA00022896"/>
    </source>
</evidence>
<dbReference type="InterPro" id="IPR023550">
    <property type="entry name" value="PKHD_hydroxylase"/>
</dbReference>
<dbReference type="Pfam" id="PF13640">
    <property type="entry name" value="2OG-FeII_Oxy_3"/>
    <property type="match status" value="1"/>
</dbReference>
<proteinExistence type="inferred from homology"/>
<gene>
    <name evidence="9" type="ORF">H9K75_09130</name>
</gene>
<feature type="binding site" evidence="7">
    <location>
        <position position="162"/>
    </location>
    <ligand>
        <name>Fe cation</name>
        <dbReference type="ChEBI" id="CHEBI:24875"/>
    </ligand>
</feature>
<evidence type="ECO:0000259" key="8">
    <source>
        <dbReference type="PROSITE" id="PS51471"/>
    </source>
</evidence>
<dbReference type="Proteomes" id="UP000516028">
    <property type="component" value="Chromosome"/>
</dbReference>
<dbReference type="PROSITE" id="PS51471">
    <property type="entry name" value="FE2OG_OXY"/>
    <property type="match status" value="1"/>
</dbReference>
<keyword evidence="5 7" id="KW-0560">Oxidoreductase</keyword>
<sequence length="230" mass="25507">MLITIDNVLTKEQVRQFRERLDAAPWSDGAATAGTLARSVKRNQQIDDASELCVALGNQILRALSQMPRFISAALPRTIYPPKFNRYSGGGTYGAHVDSALMFLPGAQQQKQQMRTDLSATLFLAEPDEYEGGVLEVEGPFGVQEVKLDAGDMVLYPSSSLHRVTPVTSGARVASFFWIESLVPDEGERTLLFDLDQSVQQLTPSMPPDDPRLVQLTGVYHNLLRRWART</sequence>
<evidence type="ECO:0000256" key="6">
    <source>
        <dbReference type="ARBA" id="ARBA00023004"/>
    </source>
</evidence>